<dbReference type="PANTHER" id="PTHR24348">
    <property type="entry name" value="SERINE/THREONINE-PROTEIN KINASE UNC-51-RELATED"/>
    <property type="match status" value="1"/>
</dbReference>
<dbReference type="InterPro" id="IPR045269">
    <property type="entry name" value="Atg1-like"/>
</dbReference>
<keyword evidence="4 5" id="KW-0067">ATP-binding</keyword>
<gene>
    <name evidence="7" type="ORF">GSPATT00031028001</name>
</gene>
<evidence type="ECO:0000256" key="1">
    <source>
        <dbReference type="ARBA" id="ARBA00022679"/>
    </source>
</evidence>
<dbReference type="Gene3D" id="3.30.200.20">
    <property type="entry name" value="Phosphorylase Kinase, domain 1"/>
    <property type="match status" value="1"/>
</dbReference>
<dbReference type="PROSITE" id="PS00108">
    <property type="entry name" value="PROTEIN_KINASE_ST"/>
    <property type="match status" value="1"/>
</dbReference>
<dbReference type="GeneID" id="5013981"/>
<dbReference type="InterPro" id="IPR017441">
    <property type="entry name" value="Protein_kinase_ATP_BS"/>
</dbReference>
<dbReference type="SMART" id="SM00220">
    <property type="entry name" value="S_TKc"/>
    <property type="match status" value="1"/>
</dbReference>
<dbReference type="PANTHER" id="PTHR24348:SF22">
    <property type="entry name" value="NON-SPECIFIC SERINE_THREONINE PROTEIN KINASE"/>
    <property type="match status" value="1"/>
</dbReference>
<dbReference type="OMA" id="IENKFVH"/>
<keyword evidence="1" id="KW-0808">Transferase</keyword>
<dbReference type="InterPro" id="IPR011009">
    <property type="entry name" value="Kinase-like_dom_sf"/>
</dbReference>
<name>A0BQI2_PARTE</name>
<dbReference type="InterPro" id="IPR000719">
    <property type="entry name" value="Prot_kinase_dom"/>
</dbReference>
<dbReference type="KEGG" id="ptm:GSPATT00031028001"/>
<dbReference type="PROSITE" id="PS50011">
    <property type="entry name" value="PROTEIN_KINASE_DOM"/>
    <property type="match status" value="1"/>
</dbReference>
<dbReference type="InterPro" id="IPR008271">
    <property type="entry name" value="Ser/Thr_kinase_AS"/>
</dbReference>
<dbReference type="HOGENOM" id="CLU_000288_37_6_1"/>
<feature type="binding site" evidence="5">
    <location>
        <position position="45"/>
    </location>
    <ligand>
        <name>ATP</name>
        <dbReference type="ChEBI" id="CHEBI:30616"/>
    </ligand>
</feature>
<dbReference type="EMBL" id="CT868009">
    <property type="protein sequence ID" value="CAK60799.1"/>
    <property type="molecule type" value="Genomic_DNA"/>
</dbReference>
<dbReference type="InParanoid" id="A0BQI2"/>
<dbReference type="Proteomes" id="UP000000600">
    <property type="component" value="Unassembled WGS sequence"/>
</dbReference>
<dbReference type="GO" id="GO:0004674">
    <property type="term" value="F:protein serine/threonine kinase activity"/>
    <property type="evidence" value="ECO:0000318"/>
    <property type="project" value="GO_Central"/>
</dbReference>
<dbReference type="GO" id="GO:0005524">
    <property type="term" value="F:ATP binding"/>
    <property type="evidence" value="ECO:0007669"/>
    <property type="project" value="UniProtKB-UniRule"/>
</dbReference>
<evidence type="ECO:0000259" key="6">
    <source>
        <dbReference type="PROSITE" id="PS50011"/>
    </source>
</evidence>
<sequence>MITEPRGNYIVRLDKILGQGSFGKVFTCYKKDDPNEEFCMKIIKKQDICDSDQDFKKKQLEAEMKVIKELKNTDSENLVKLIEVIDSPQELCIVMELCECDLSIEYHNLKQKKSWFSRLEQIDIIKQILKGAKVLIENKFVHRDIKPQNILVKIVNKGKINQRKIYKLADFGFAKALDDIYKKAALTRVGTFVYCAPEIIKGLNFSAKCDIFSYGVVFHQIVYEGQFPDNYSTQYQMQEFINKIEKHPYQCNKLKGEYGDMLKDLIQRMLLYNQDARISFESLLSHEIVTLNIPMIQDSLFIKMDTPFNKDQIQQQQIENQQSKYSKIQSLIDIFYRKSLLCLSVINYMKEQIIIPFIELSIVQQLIQIIGLEEIRFAFALLHLIVSDLQSFIKNQHDVPFLMNILQNYLEDSKNDWVRQKLHKEVRKQFHSQLRQSQDDFNNFIRKKQSTPINNQPKKIIQFLEESQQQKVSIPQCCQLLEEWLSNNIVNQQISKFESRIQQQIEKIKKIETKFEISNYFFINPNEIFEIRNYQSGI</sequence>
<dbReference type="GO" id="GO:0010506">
    <property type="term" value="P:regulation of autophagy"/>
    <property type="evidence" value="ECO:0007669"/>
    <property type="project" value="InterPro"/>
</dbReference>
<keyword evidence="2 5" id="KW-0547">Nucleotide-binding</keyword>
<dbReference type="AlphaFoldDB" id="A0BQI2"/>
<evidence type="ECO:0000256" key="3">
    <source>
        <dbReference type="ARBA" id="ARBA00022777"/>
    </source>
</evidence>
<feature type="domain" description="Protein kinase" evidence="6">
    <location>
        <begin position="11"/>
        <end position="289"/>
    </location>
</feature>
<reference evidence="7 8" key="1">
    <citation type="journal article" date="2006" name="Nature">
        <title>Global trends of whole-genome duplications revealed by the ciliate Paramecium tetraurelia.</title>
        <authorList>
            <consortium name="Genoscope"/>
            <person name="Aury J.-M."/>
            <person name="Jaillon O."/>
            <person name="Duret L."/>
            <person name="Noel B."/>
            <person name="Jubin C."/>
            <person name="Porcel B.M."/>
            <person name="Segurens B."/>
            <person name="Daubin V."/>
            <person name="Anthouard V."/>
            <person name="Aiach N."/>
            <person name="Arnaiz O."/>
            <person name="Billaut A."/>
            <person name="Beisson J."/>
            <person name="Blanc I."/>
            <person name="Bouhouche K."/>
            <person name="Camara F."/>
            <person name="Duharcourt S."/>
            <person name="Guigo R."/>
            <person name="Gogendeau D."/>
            <person name="Katinka M."/>
            <person name="Keller A.-M."/>
            <person name="Kissmehl R."/>
            <person name="Klotz C."/>
            <person name="Koll F."/>
            <person name="Le Moue A."/>
            <person name="Lepere C."/>
            <person name="Malinsky S."/>
            <person name="Nowacki M."/>
            <person name="Nowak J.K."/>
            <person name="Plattner H."/>
            <person name="Poulain J."/>
            <person name="Ruiz F."/>
            <person name="Serrano V."/>
            <person name="Zagulski M."/>
            <person name="Dessen P."/>
            <person name="Betermier M."/>
            <person name="Weissenbach J."/>
            <person name="Scarpelli C."/>
            <person name="Schachter V."/>
            <person name="Sperling L."/>
            <person name="Meyer E."/>
            <person name="Cohen J."/>
            <person name="Wincker P."/>
        </authorList>
    </citation>
    <scope>NUCLEOTIDE SEQUENCE [LARGE SCALE GENOMIC DNA]</scope>
    <source>
        <strain evidence="7 8">Stock d4-2</strain>
    </source>
</reference>
<dbReference type="STRING" id="5888.A0BQI2"/>
<proteinExistence type="predicted"/>
<evidence type="ECO:0000313" key="7">
    <source>
        <dbReference type="EMBL" id="CAK60799.1"/>
    </source>
</evidence>
<dbReference type="Pfam" id="PF00069">
    <property type="entry name" value="Pkinase"/>
    <property type="match status" value="1"/>
</dbReference>
<protein>
    <recommendedName>
        <fullName evidence="6">Protein kinase domain-containing protein</fullName>
    </recommendedName>
</protein>
<evidence type="ECO:0000256" key="4">
    <source>
        <dbReference type="ARBA" id="ARBA00022840"/>
    </source>
</evidence>
<keyword evidence="3" id="KW-0418">Kinase</keyword>
<dbReference type="SUPFAM" id="SSF56112">
    <property type="entry name" value="Protein kinase-like (PK-like)"/>
    <property type="match status" value="1"/>
</dbReference>
<dbReference type="GO" id="GO:0005737">
    <property type="term" value="C:cytoplasm"/>
    <property type="evidence" value="ECO:0000318"/>
    <property type="project" value="GO_Central"/>
</dbReference>
<evidence type="ECO:0000256" key="5">
    <source>
        <dbReference type="PROSITE-ProRule" id="PRU10141"/>
    </source>
</evidence>
<organism evidence="7 8">
    <name type="scientific">Paramecium tetraurelia</name>
    <dbReference type="NCBI Taxonomy" id="5888"/>
    <lineage>
        <taxon>Eukaryota</taxon>
        <taxon>Sar</taxon>
        <taxon>Alveolata</taxon>
        <taxon>Ciliophora</taxon>
        <taxon>Intramacronucleata</taxon>
        <taxon>Oligohymenophorea</taxon>
        <taxon>Peniculida</taxon>
        <taxon>Parameciidae</taxon>
        <taxon>Paramecium</taxon>
    </lineage>
</organism>
<accession>A0BQI2</accession>
<dbReference type="Gene3D" id="1.10.510.10">
    <property type="entry name" value="Transferase(Phosphotransferase) domain 1"/>
    <property type="match status" value="1"/>
</dbReference>
<dbReference type="OrthoDB" id="5337378at2759"/>
<evidence type="ECO:0000313" key="8">
    <source>
        <dbReference type="Proteomes" id="UP000000600"/>
    </source>
</evidence>
<keyword evidence="8" id="KW-1185">Reference proteome</keyword>
<evidence type="ECO:0000256" key="2">
    <source>
        <dbReference type="ARBA" id="ARBA00022741"/>
    </source>
</evidence>
<dbReference type="eggNOG" id="KOG0595">
    <property type="taxonomic scope" value="Eukaryota"/>
</dbReference>
<dbReference type="RefSeq" id="XP_001428197.1">
    <property type="nucleotide sequence ID" value="XM_001428160.1"/>
</dbReference>
<dbReference type="PROSITE" id="PS00107">
    <property type="entry name" value="PROTEIN_KINASE_ATP"/>
    <property type="match status" value="1"/>
</dbReference>